<feature type="transmembrane region" description="Helical" evidence="7">
    <location>
        <begin position="112"/>
        <end position="131"/>
    </location>
</feature>
<dbReference type="PANTHER" id="PTHR31247:SF5">
    <property type="entry name" value="DUF4203 DOMAIN-CONTAINING PROTEIN"/>
    <property type="match status" value="1"/>
</dbReference>
<evidence type="ECO:0000256" key="1">
    <source>
        <dbReference type="ARBA" id="ARBA00004141"/>
    </source>
</evidence>
<evidence type="ECO:0000256" key="5">
    <source>
        <dbReference type="ARBA" id="ARBA00023136"/>
    </source>
</evidence>
<dbReference type="PANTHER" id="PTHR31247">
    <property type="entry name" value="TRANSMEMBRANE PROTEIN 198 FAMILY MEMBER"/>
    <property type="match status" value="1"/>
</dbReference>
<keyword evidence="3 7" id="KW-0812">Transmembrane</keyword>
<evidence type="ECO:0000256" key="7">
    <source>
        <dbReference type="SAM" id="Phobius"/>
    </source>
</evidence>
<organism evidence="9 10">
    <name type="scientific">Reticulomyxa filosa</name>
    <dbReference type="NCBI Taxonomy" id="46433"/>
    <lineage>
        <taxon>Eukaryota</taxon>
        <taxon>Sar</taxon>
        <taxon>Rhizaria</taxon>
        <taxon>Retaria</taxon>
        <taxon>Foraminifera</taxon>
        <taxon>Monothalamids</taxon>
        <taxon>Reticulomyxidae</taxon>
        <taxon>Reticulomyxa</taxon>
    </lineage>
</organism>
<accession>X6MY03</accession>
<feature type="transmembrane region" description="Helical" evidence="7">
    <location>
        <begin position="173"/>
        <end position="197"/>
    </location>
</feature>
<gene>
    <name evidence="9" type="ORF">RFI_19353</name>
</gene>
<feature type="domain" description="TM7S3/TM198-like" evidence="8">
    <location>
        <begin position="82"/>
        <end position="187"/>
    </location>
</feature>
<evidence type="ECO:0000256" key="3">
    <source>
        <dbReference type="ARBA" id="ARBA00022692"/>
    </source>
</evidence>
<evidence type="ECO:0000259" key="8">
    <source>
        <dbReference type="Pfam" id="PF13886"/>
    </source>
</evidence>
<reference evidence="9 10" key="1">
    <citation type="journal article" date="2013" name="Curr. Biol.">
        <title>The Genome of the Foraminiferan Reticulomyxa filosa.</title>
        <authorList>
            <person name="Glockner G."/>
            <person name="Hulsmann N."/>
            <person name="Schleicher M."/>
            <person name="Noegel A.A."/>
            <person name="Eichinger L."/>
            <person name="Gallinger C."/>
            <person name="Pawlowski J."/>
            <person name="Sierra R."/>
            <person name="Euteneuer U."/>
            <person name="Pillet L."/>
            <person name="Moustafa A."/>
            <person name="Platzer M."/>
            <person name="Groth M."/>
            <person name="Szafranski K."/>
            <person name="Schliwa M."/>
        </authorList>
    </citation>
    <scope>NUCLEOTIDE SEQUENCE [LARGE SCALE GENOMIC DNA]</scope>
</reference>
<evidence type="ECO:0000256" key="2">
    <source>
        <dbReference type="ARBA" id="ARBA00006244"/>
    </source>
</evidence>
<evidence type="ECO:0000256" key="4">
    <source>
        <dbReference type="ARBA" id="ARBA00022989"/>
    </source>
</evidence>
<comment type="caution">
    <text evidence="9">The sequence shown here is derived from an EMBL/GenBank/DDBJ whole genome shotgun (WGS) entry which is preliminary data.</text>
</comment>
<dbReference type="GO" id="GO:0005886">
    <property type="term" value="C:plasma membrane"/>
    <property type="evidence" value="ECO:0007669"/>
    <property type="project" value="TreeGrafter"/>
</dbReference>
<evidence type="ECO:0000256" key="6">
    <source>
        <dbReference type="ARBA" id="ARBA00049737"/>
    </source>
</evidence>
<feature type="transmembrane region" description="Helical" evidence="7">
    <location>
        <begin position="15"/>
        <end position="42"/>
    </location>
</feature>
<evidence type="ECO:0000313" key="10">
    <source>
        <dbReference type="Proteomes" id="UP000023152"/>
    </source>
</evidence>
<dbReference type="Proteomes" id="UP000023152">
    <property type="component" value="Unassembled WGS sequence"/>
</dbReference>
<dbReference type="InterPro" id="IPR040236">
    <property type="entry name" value="TMEM198"/>
</dbReference>
<comment type="similarity">
    <text evidence="2">Belongs to the TMEM198 family.</text>
</comment>
<name>X6MY03_RETFI</name>
<sequence length="205" mass="23230">MILCFVGANLVRKVIFIIGFLVGALFAYLCLNKFNASFFFVFKREKKIKYKMQNAITQMNKQQNVSSIFVLFITQKKKKKKTHPHLHSLQYTYCGIGIVTGGISWYVYTSAIFVTGVISGVIFGQLIWHTFNSMLAPSPNNSYYDLGFVLVSGLGFGLLAFKLEEFVMKALTAFAGSFMVVSGASFSSWLFTFYTFLYKYNLLLT</sequence>
<keyword evidence="10" id="KW-1185">Reference proteome</keyword>
<protein>
    <recommendedName>
        <fullName evidence="6">Transmembrane protein 198</fullName>
    </recommendedName>
</protein>
<evidence type="ECO:0000313" key="9">
    <source>
        <dbReference type="EMBL" id="ETO17955.1"/>
    </source>
</evidence>
<dbReference type="AlphaFoldDB" id="X6MY03"/>
<dbReference type="InterPro" id="IPR025256">
    <property type="entry name" value="TM7S3/TM198-like_dom"/>
</dbReference>
<dbReference type="Pfam" id="PF13886">
    <property type="entry name" value="TM7S3_TM198"/>
    <property type="match status" value="1"/>
</dbReference>
<proteinExistence type="inferred from homology"/>
<keyword evidence="4 7" id="KW-1133">Transmembrane helix</keyword>
<feature type="transmembrane region" description="Helical" evidence="7">
    <location>
        <begin position="143"/>
        <end position="161"/>
    </location>
</feature>
<keyword evidence="5 7" id="KW-0472">Membrane</keyword>
<comment type="subcellular location">
    <subcellularLocation>
        <location evidence="1">Membrane</location>
        <topology evidence="1">Multi-pass membrane protein</topology>
    </subcellularLocation>
</comment>
<dbReference type="EMBL" id="ASPP01015711">
    <property type="protein sequence ID" value="ETO17955.1"/>
    <property type="molecule type" value="Genomic_DNA"/>
</dbReference>